<dbReference type="RefSeq" id="WP_015392000.1">
    <property type="nucleotide sequence ID" value="NC_020291.1"/>
</dbReference>
<evidence type="ECO:0000256" key="1">
    <source>
        <dbReference type="SAM" id="MobiDB-lite"/>
    </source>
</evidence>
<reference evidence="3 4" key="1">
    <citation type="submission" date="2013-02" db="EMBL/GenBank/DDBJ databases">
        <title>Genome sequence of Clostridium saccharoperbutylacetonicum N1-4(HMT).</title>
        <authorList>
            <person name="Poehlein A."/>
            <person name="Daniel R."/>
        </authorList>
    </citation>
    <scope>NUCLEOTIDE SEQUENCE [LARGE SCALE GENOMIC DNA]</scope>
    <source>
        <strain evidence="4">N1-4(HMT)</strain>
    </source>
</reference>
<feature type="transmembrane region" description="Helical" evidence="2">
    <location>
        <begin position="194"/>
        <end position="213"/>
    </location>
</feature>
<keyword evidence="2" id="KW-0472">Membrane</keyword>
<gene>
    <name evidence="3" type="ORF">Cspa_c19090</name>
</gene>
<feature type="transmembrane region" description="Helical" evidence="2">
    <location>
        <begin position="46"/>
        <end position="66"/>
    </location>
</feature>
<feature type="compositionally biased region" description="Low complexity" evidence="1">
    <location>
        <begin position="410"/>
        <end position="435"/>
    </location>
</feature>
<feature type="transmembrane region" description="Helical" evidence="2">
    <location>
        <begin position="12"/>
        <end position="34"/>
    </location>
</feature>
<organism evidence="3 4">
    <name type="scientific">Clostridium saccharoperbutylacetonicum N1-4(HMT)</name>
    <dbReference type="NCBI Taxonomy" id="931276"/>
    <lineage>
        <taxon>Bacteria</taxon>
        <taxon>Bacillati</taxon>
        <taxon>Bacillota</taxon>
        <taxon>Clostridia</taxon>
        <taxon>Eubacteriales</taxon>
        <taxon>Clostridiaceae</taxon>
        <taxon>Clostridium</taxon>
    </lineage>
</organism>
<dbReference type="eggNOG" id="COG4705">
    <property type="taxonomic scope" value="Bacteria"/>
</dbReference>
<proteinExistence type="predicted"/>
<dbReference type="Pfam" id="PF03988">
    <property type="entry name" value="DUF347"/>
    <property type="match status" value="4"/>
</dbReference>
<name>M1MCP9_9CLOT</name>
<dbReference type="HOGENOM" id="CLU_037198_0_0_9"/>
<feature type="transmembrane region" description="Helical" evidence="2">
    <location>
        <begin position="168"/>
        <end position="187"/>
    </location>
</feature>
<sequence length="544" mass="59887">MENYNTKESKNLLSKVPEVTIFFWIIKILCTTVGETFSDYLSVNLGLGLTLTTIIMGIVFMGILYLQFRANKYVPGIYWLTVVLISVFGTLVTDNLTDAMGVPLEVSTVVFSILLGLTFLFWYLSEKTLSIHSIYTKKREIFYWFTILFTFALGTAVGDLYSELLGLGYLRTGIVVAIVIACSFLAWKFMKLDAVLAFWVAYIFTRPLGASLGDYLSQPKEYGGLGFGTTVTSVIFIIPILAIIIFLAVTKCDINPKNKIVVENQTNGSKKNALAQTIAVLCIFLVVGVGGYVWLSRNIAPESNSSQTTLNGQLTNFITIENDILKSVNSNDFASAKKRADDLEHDWDTSEPQLKKIDSTTWTQIDGTIDSVLAGVRSKNPDASKCKSVLENSLSVLNGANNTENNMEGNTDSTAENNTNTNTNVEKNTNNNTDTSETPKSESPQTVSQNALKGQLTNFITIENDMLNFVNSKDFASAKTKADALEHNWDTSEPQLRKTDNKTWTQIDGTIDSVLSAVRSKNPDASKCKSAIENSISILNGANK</sequence>
<dbReference type="InterPro" id="IPR007136">
    <property type="entry name" value="DUF347"/>
</dbReference>
<evidence type="ECO:0000256" key="2">
    <source>
        <dbReference type="SAM" id="Phobius"/>
    </source>
</evidence>
<keyword evidence="2" id="KW-0812">Transmembrane</keyword>
<feature type="transmembrane region" description="Helical" evidence="2">
    <location>
        <begin position="225"/>
        <end position="249"/>
    </location>
</feature>
<evidence type="ECO:0000313" key="4">
    <source>
        <dbReference type="Proteomes" id="UP000011728"/>
    </source>
</evidence>
<keyword evidence="4" id="KW-1185">Reference proteome</keyword>
<feature type="region of interest" description="Disordered" evidence="1">
    <location>
        <begin position="399"/>
        <end position="450"/>
    </location>
</feature>
<dbReference type="Proteomes" id="UP000011728">
    <property type="component" value="Chromosome"/>
</dbReference>
<feature type="compositionally biased region" description="Polar residues" evidence="1">
    <location>
        <begin position="436"/>
        <end position="450"/>
    </location>
</feature>
<feature type="transmembrane region" description="Helical" evidence="2">
    <location>
        <begin position="141"/>
        <end position="162"/>
    </location>
</feature>
<feature type="transmembrane region" description="Helical" evidence="2">
    <location>
        <begin position="73"/>
        <end position="92"/>
    </location>
</feature>
<feature type="transmembrane region" description="Helical" evidence="2">
    <location>
        <begin position="273"/>
        <end position="295"/>
    </location>
</feature>
<evidence type="ECO:0008006" key="5">
    <source>
        <dbReference type="Google" id="ProtNLM"/>
    </source>
</evidence>
<protein>
    <recommendedName>
        <fullName evidence="5">Membrane-anchored protein</fullName>
    </recommendedName>
</protein>
<dbReference type="OrthoDB" id="9794709at2"/>
<feature type="compositionally biased region" description="Polar residues" evidence="1">
    <location>
        <begin position="399"/>
        <end position="409"/>
    </location>
</feature>
<evidence type="ECO:0000313" key="3">
    <source>
        <dbReference type="EMBL" id="AGF55679.1"/>
    </source>
</evidence>
<dbReference type="KEGG" id="csr:Cspa_c19090"/>
<accession>M1MCP9</accession>
<dbReference type="PATRIC" id="fig|931276.5.peg.1897"/>
<dbReference type="EMBL" id="CP004121">
    <property type="protein sequence ID" value="AGF55679.1"/>
    <property type="molecule type" value="Genomic_DNA"/>
</dbReference>
<keyword evidence="2" id="KW-1133">Transmembrane helix</keyword>
<feature type="transmembrane region" description="Helical" evidence="2">
    <location>
        <begin position="104"/>
        <end position="125"/>
    </location>
</feature>
<dbReference type="AlphaFoldDB" id="M1MCP9"/>